<accession>A0AA35Q2A0</accession>
<evidence type="ECO:0000313" key="2">
    <source>
        <dbReference type="EMBL" id="CAI6087503.1"/>
    </source>
</evidence>
<feature type="transmembrane region" description="Helical" evidence="1">
    <location>
        <begin position="49"/>
        <end position="65"/>
    </location>
</feature>
<organism evidence="2 3">
    <name type="scientific">Clonostachys chloroleuca</name>
    <dbReference type="NCBI Taxonomy" id="1926264"/>
    <lineage>
        <taxon>Eukaryota</taxon>
        <taxon>Fungi</taxon>
        <taxon>Dikarya</taxon>
        <taxon>Ascomycota</taxon>
        <taxon>Pezizomycotina</taxon>
        <taxon>Sordariomycetes</taxon>
        <taxon>Hypocreomycetidae</taxon>
        <taxon>Hypocreales</taxon>
        <taxon>Bionectriaceae</taxon>
        <taxon>Clonostachys</taxon>
    </lineage>
</organism>
<dbReference type="AlphaFoldDB" id="A0AA35Q2A0"/>
<feature type="transmembrane region" description="Helical" evidence="1">
    <location>
        <begin position="77"/>
        <end position="98"/>
    </location>
</feature>
<evidence type="ECO:0000313" key="3">
    <source>
        <dbReference type="Proteomes" id="UP001160390"/>
    </source>
</evidence>
<keyword evidence="1" id="KW-0472">Membrane</keyword>
<keyword evidence="1" id="KW-0812">Transmembrane</keyword>
<sequence>MSRRNPQPAWRAAVVSLVWSAFMYYCIYRPPLRDLAERFTRSDTADKPFLLASVILPIVILYHAASAFCKVAPNTNAFLMFVSQVFAGASAVTVIYGYNS</sequence>
<gene>
    <name evidence="2" type="ORF">CCHLO57077_00008121</name>
</gene>
<keyword evidence="3" id="KW-1185">Reference proteome</keyword>
<feature type="transmembrane region" description="Helical" evidence="1">
    <location>
        <begin position="12"/>
        <end position="28"/>
    </location>
</feature>
<protein>
    <submittedName>
        <fullName evidence="2">Uncharacterized protein</fullName>
    </submittedName>
</protein>
<reference evidence="2" key="1">
    <citation type="submission" date="2023-01" db="EMBL/GenBank/DDBJ databases">
        <authorList>
            <person name="Piombo E."/>
        </authorList>
    </citation>
    <scope>NUCLEOTIDE SEQUENCE</scope>
</reference>
<evidence type="ECO:0000256" key="1">
    <source>
        <dbReference type="SAM" id="Phobius"/>
    </source>
</evidence>
<dbReference type="Proteomes" id="UP001160390">
    <property type="component" value="Unassembled WGS sequence"/>
</dbReference>
<proteinExistence type="predicted"/>
<keyword evidence="1" id="KW-1133">Transmembrane helix</keyword>
<comment type="caution">
    <text evidence="2">The sequence shown here is derived from an EMBL/GenBank/DDBJ whole genome shotgun (WGS) entry which is preliminary data.</text>
</comment>
<name>A0AA35Q2A0_9HYPO</name>
<dbReference type="EMBL" id="CABFNP030000799">
    <property type="protein sequence ID" value="CAI6087503.1"/>
    <property type="molecule type" value="Genomic_DNA"/>
</dbReference>